<dbReference type="EMBL" id="ATLV01024303">
    <property type="status" value="NOT_ANNOTATED_CDS"/>
    <property type="molecule type" value="Genomic_DNA"/>
</dbReference>
<sequence length="80" mass="8692">MLAVEKIKTTPAEVVGQKEHSTRVASSALLGGWTGNCERPLSVVYRRCKGVPGSRSPSKMPKGQRAFEWAEICINGTPLH</sequence>
<reference evidence="1 3" key="1">
    <citation type="journal article" date="2014" name="BMC Genomics">
        <title>Genome sequence of Anopheles sinensis provides insight into genetics basis of mosquito competence for malaria parasites.</title>
        <authorList>
            <person name="Zhou D."/>
            <person name="Zhang D."/>
            <person name="Ding G."/>
            <person name="Shi L."/>
            <person name="Hou Q."/>
            <person name="Ye Y."/>
            <person name="Xu Y."/>
            <person name="Zhou H."/>
            <person name="Xiong C."/>
            <person name="Li S."/>
            <person name="Yu J."/>
            <person name="Hong S."/>
            <person name="Yu X."/>
            <person name="Zou P."/>
            <person name="Chen C."/>
            <person name="Chang X."/>
            <person name="Wang W."/>
            <person name="Lv Y."/>
            <person name="Sun Y."/>
            <person name="Ma L."/>
            <person name="Shen B."/>
            <person name="Zhu C."/>
        </authorList>
    </citation>
    <scope>NUCLEOTIDE SEQUENCE [LARGE SCALE GENOMIC DNA]</scope>
</reference>
<name>A0A084WLX2_ANOSI</name>
<proteinExistence type="predicted"/>
<accession>A0A084WLX2</accession>
<dbReference type="VEuPathDB" id="VectorBase:ASIC019481"/>
<evidence type="ECO:0000313" key="2">
    <source>
        <dbReference type="EnsemblMetazoa" id="ASIC019481-PA"/>
    </source>
</evidence>
<reference evidence="2" key="2">
    <citation type="submission" date="2020-05" db="UniProtKB">
        <authorList>
            <consortium name="EnsemblMetazoa"/>
        </authorList>
    </citation>
    <scope>IDENTIFICATION</scope>
</reference>
<organism evidence="2 3">
    <name type="scientific">Anopheles sinensis</name>
    <name type="common">Mosquito</name>
    <dbReference type="NCBI Taxonomy" id="74873"/>
    <lineage>
        <taxon>Eukaryota</taxon>
        <taxon>Metazoa</taxon>
        <taxon>Ecdysozoa</taxon>
        <taxon>Arthropoda</taxon>
        <taxon>Hexapoda</taxon>
        <taxon>Insecta</taxon>
        <taxon>Pterygota</taxon>
        <taxon>Neoptera</taxon>
        <taxon>Endopterygota</taxon>
        <taxon>Diptera</taxon>
        <taxon>Nematocera</taxon>
        <taxon>Culicoidea</taxon>
        <taxon>Culicidae</taxon>
        <taxon>Anophelinae</taxon>
        <taxon>Anopheles</taxon>
    </lineage>
</organism>
<evidence type="ECO:0000313" key="1">
    <source>
        <dbReference type="EMBL" id="KFB51216.1"/>
    </source>
</evidence>
<dbReference type="VEuPathDB" id="VectorBase:ASIS018393"/>
<keyword evidence="3" id="KW-1185">Reference proteome</keyword>
<protein>
    <submittedName>
        <fullName evidence="1 2">Uncharacterized protein</fullName>
    </submittedName>
</protein>
<dbReference type="EnsemblMetazoa" id="ASIC019481-RA">
    <property type="protein sequence ID" value="ASIC019481-PA"/>
    <property type="gene ID" value="ASIC019481"/>
</dbReference>
<dbReference type="Proteomes" id="UP000030765">
    <property type="component" value="Unassembled WGS sequence"/>
</dbReference>
<dbReference type="EMBL" id="KE525351">
    <property type="protein sequence ID" value="KFB51216.1"/>
    <property type="molecule type" value="Genomic_DNA"/>
</dbReference>
<evidence type="ECO:0000313" key="3">
    <source>
        <dbReference type="Proteomes" id="UP000030765"/>
    </source>
</evidence>
<gene>
    <name evidence="1" type="ORF">ZHAS_00019481</name>
</gene>
<dbReference type="AlphaFoldDB" id="A0A084WLX2"/>